<keyword evidence="2" id="KW-1185">Reference proteome</keyword>
<dbReference type="EMBL" id="LIAE01010252">
    <property type="protein sequence ID" value="PAV64638.1"/>
    <property type="molecule type" value="Genomic_DNA"/>
</dbReference>
<dbReference type="STRING" id="2018661.A0A2A2JSL3"/>
<sequence length="93" mass="10914">MYENGHQTFCNTCAEFSNIIYLRRNNDLRKSEMAWIAEPLMEPIPEEGGEDGEWVIETDTGKRTVRKREVFTSQQINTLVRFAQFFPLIIVDQ</sequence>
<accession>A0A2A2JSL3</accession>
<evidence type="ECO:0000313" key="1">
    <source>
        <dbReference type="EMBL" id="PAV64638.1"/>
    </source>
</evidence>
<comment type="caution">
    <text evidence="1">The sequence shown here is derived from an EMBL/GenBank/DDBJ whole genome shotgun (WGS) entry which is preliminary data.</text>
</comment>
<dbReference type="Proteomes" id="UP000218231">
    <property type="component" value="Unassembled WGS sequence"/>
</dbReference>
<reference evidence="1 2" key="1">
    <citation type="journal article" date="2017" name="Curr. Biol.">
        <title>Genome architecture and evolution of a unichromosomal asexual nematode.</title>
        <authorList>
            <person name="Fradin H."/>
            <person name="Zegar C."/>
            <person name="Gutwein M."/>
            <person name="Lucas J."/>
            <person name="Kovtun M."/>
            <person name="Corcoran D."/>
            <person name="Baugh L.R."/>
            <person name="Kiontke K."/>
            <person name="Gunsalus K."/>
            <person name="Fitch D.H."/>
            <person name="Piano F."/>
        </authorList>
    </citation>
    <scope>NUCLEOTIDE SEQUENCE [LARGE SCALE GENOMIC DNA]</scope>
    <source>
        <strain evidence="1">PF1309</strain>
    </source>
</reference>
<name>A0A2A2JSL3_9BILA</name>
<dbReference type="OrthoDB" id="5870632at2759"/>
<organism evidence="1 2">
    <name type="scientific">Diploscapter pachys</name>
    <dbReference type="NCBI Taxonomy" id="2018661"/>
    <lineage>
        <taxon>Eukaryota</taxon>
        <taxon>Metazoa</taxon>
        <taxon>Ecdysozoa</taxon>
        <taxon>Nematoda</taxon>
        <taxon>Chromadorea</taxon>
        <taxon>Rhabditida</taxon>
        <taxon>Rhabditina</taxon>
        <taxon>Rhabditomorpha</taxon>
        <taxon>Rhabditoidea</taxon>
        <taxon>Rhabditidae</taxon>
        <taxon>Diploscapter</taxon>
    </lineage>
</organism>
<proteinExistence type="predicted"/>
<protein>
    <submittedName>
        <fullName evidence="1">Uncharacterized protein</fullName>
    </submittedName>
</protein>
<gene>
    <name evidence="1" type="ORF">WR25_01711</name>
</gene>
<dbReference type="AlphaFoldDB" id="A0A2A2JSL3"/>
<evidence type="ECO:0000313" key="2">
    <source>
        <dbReference type="Proteomes" id="UP000218231"/>
    </source>
</evidence>